<accession>A0AC60Q6F1</accession>
<sequence length="142" mass="16034">NDSFEATWQQRERMAEKDEPNVVITGRLGYLEEFDPDKVEAWPLYEERLNVFFTTHNIVEGACGPTIYAVICSSCVPVNSLGGHRVGPRRPLYTVPRSQQPGETIPNVVTVQRSFSEHCDFGETSSDMLWDRLVCGVRDKGV</sequence>
<dbReference type="EMBL" id="JABSTQ010009415">
    <property type="protein sequence ID" value="KAG0429419.1"/>
    <property type="molecule type" value="Genomic_DNA"/>
</dbReference>
<proteinExistence type="predicted"/>
<reference evidence="1 2" key="1">
    <citation type="journal article" date="2020" name="Cell">
        <title>Large-Scale Comparative Analyses of Tick Genomes Elucidate Their Genetic Diversity and Vector Capacities.</title>
        <authorList>
            <consortium name="Tick Genome and Microbiome Consortium (TIGMIC)"/>
            <person name="Jia N."/>
            <person name="Wang J."/>
            <person name="Shi W."/>
            <person name="Du L."/>
            <person name="Sun Y."/>
            <person name="Zhan W."/>
            <person name="Jiang J.F."/>
            <person name="Wang Q."/>
            <person name="Zhang B."/>
            <person name="Ji P."/>
            <person name="Bell-Sakyi L."/>
            <person name="Cui X.M."/>
            <person name="Yuan T.T."/>
            <person name="Jiang B.G."/>
            <person name="Yang W.F."/>
            <person name="Lam T.T."/>
            <person name="Chang Q.C."/>
            <person name="Ding S.J."/>
            <person name="Wang X.J."/>
            <person name="Zhu J.G."/>
            <person name="Ruan X.D."/>
            <person name="Zhao L."/>
            <person name="Wei J.T."/>
            <person name="Ye R.Z."/>
            <person name="Que T.C."/>
            <person name="Du C.H."/>
            <person name="Zhou Y.H."/>
            <person name="Cheng J.X."/>
            <person name="Dai P.F."/>
            <person name="Guo W.B."/>
            <person name="Han X.H."/>
            <person name="Huang E.J."/>
            <person name="Li L.F."/>
            <person name="Wei W."/>
            <person name="Gao Y.C."/>
            <person name="Liu J.Z."/>
            <person name="Shao H.Z."/>
            <person name="Wang X."/>
            <person name="Wang C.C."/>
            <person name="Yang T.C."/>
            <person name="Huo Q.B."/>
            <person name="Li W."/>
            <person name="Chen H.Y."/>
            <person name="Chen S.E."/>
            <person name="Zhou L.G."/>
            <person name="Ni X.B."/>
            <person name="Tian J.H."/>
            <person name="Sheng Y."/>
            <person name="Liu T."/>
            <person name="Pan Y.S."/>
            <person name="Xia L.Y."/>
            <person name="Li J."/>
            <person name="Zhao F."/>
            <person name="Cao W.C."/>
        </authorList>
    </citation>
    <scope>NUCLEOTIDE SEQUENCE [LARGE SCALE GENOMIC DNA]</scope>
    <source>
        <strain evidence="1">Iper-2018</strain>
    </source>
</reference>
<organism evidence="1 2">
    <name type="scientific">Ixodes persulcatus</name>
    <name type="common">Taiga tick</name>
    <dbReference type="NCBI Taxonomy" id="34615"/>
    <lineage>
        <taxon>Eukaryota</taxon>
        <taxon>Metazoa</taxon>
        <taxon>Ecdysozoa</taxon>
        <taxon>Arthropoda</taxon>
        <taxon>Chelicerata</taxon>
        <taxon>Arachnida</taxon>
        <taxon>Acari</taxon>
        <taxon>Parasitiformes</taxon>
        <taxon>Ixodida</taxon>
        <taxon>Ixodoidea</taxon>
        <taxon>Ixodidae</taxon>
        <taxon>Ixodinae</taxon>
        <taxon>Ixodes</taxon>
    </lineage>
</organism>
<keyword evidence="2" id="KW-1185">Reference proteome</keyword>
<evidence type="ECO:0000313" key="1">
    <source>
        <dbReference type="EMBL" id="KAG0429419.1"/>
    </source>
</evidence>
<feature type="non-terminal residue" evidence="1">
    <location>
        <position position="142"/>
    </location>
</feature>
<dbReference type="Proteomes" id="UP000805193">
    <property type="component" value="Unassembled WGS sequence"/>
</dbReference>
<feature type="non-terminal residue" evidence="1">
    <location>
        <position position="1"/>
    </location>
</feature>
<gene>
    <name evidence="1" type="ORF">HPB47_023651</name>
</gene>
<name>A0AC60Q6F1_IXOPE</name>
<comment type="caution">
    <text evidence="1">The sequence shown here is derived from an EMBL/GenBank/DDBJ whole genome shotgun (WGS) entry which is preliminary data.</text>
</comment>
<evidence type="ECO:0000313" key="2">
    <source>
        <dbReference type="Proteomes" id="UP000805193"/>
    </source>
</evidence>
<protein>
    <submittedName>
        <fullName evidence="1">Uncharacterized protein</fullName>
    </submittedName>
</protein>